<organism evidence="5 6">
    <name type="scientific">Mycobacterium ahvazicum</name>
    <dbReference type="NCBI Taxonomy" id="1964395"/>
    <lineage>
        <taxon>Bacteria</taxon>
        <taxon>Bacillati</taxon>
        <taxon>Actinomycetota</taxon>
        <taxon>Actinomycetes</taxon>
        <taxon>Mycobacteriales</taxon>
        <taxon>Mycobacteriaceae</taxon>
        <taxon>Mycobacterium</taxon>
        <taxon>Mycobacterium simiae complex</taxon>
    </lineage>
</organism>
<dbReference type="PANTHER" id="PTHR12526:SF640">
    <property type="entry name" value="COLANIC ACID BIOSYNTHESIS GLYCOSYLTRANSFERASE WCAL-RELATED"/>
    <property type="match status" value="1"/>
</dbReference>
<evidence type="ECO:0000259" key="4">
    <source>
        <dbReference type="Pfam" id="PF00534"/>
    </source>
</evidence>
<evidence type="ECO:0000256" key="1">
    <source>
        <dbReference type="ARBA" id="ARBA00009481"/>
    </source>
</evidence>
<dbReference type="Gene3D" id="3.40.50.2000">
    <property type="entry name" value="Glycogen Phosphorylase B"/>
    <property type="match status" value="2"/>
</dbReference>
<comment type="caution">
    <text evidence="5">The sequence shown here is derived from an EMBL/GenBank/DDBJ whole genome shotgun (WGS) entry which is preliminary data.</text>
</comment>
<dbReference type="CDD" id="cd03801">
    <property type="entry name" value="GT4_PimA-like"/>
    <property type="match status" value="1"/>
</dbReference>
<gene>
    <name evidence="5" type="ORF">MAAFP003_1971</name>
</gene>
<dbReference type="GO" id="GO:0016757">
    <property type="term" value="F:glycosyltransferase activity"/>
    <property type="evidence" value="ECO:0007669"/>
    <property type="project" value="UniProtKB-KW"/>
</dbReference>
<dbReference type="SUPFAM" id="SSF53756">
    <property type="entry name" value="UDP-Glycosyltransferase/glycogen phosphorylase"/>
    <property type="match status" value="1"/>
</dbReference>
<dbReference type="AlphaFoldDB" id="A0A2K4Y936"/>
<evidence type="ECO:0000313" key="6">
    <source>
        <dbReference type="Proteomes" id="UP000236318"/>
    </source>
</evidence>
<keyword evidence="3" id="KW-0808">Transferase</keyword>
<comment type="similarity">
    <text evidence="1">Belongs to the glycosyltransferase group 1 family. Glycosyltransferase 4 subfamily.</text>
</comment>
<protein>
    <submittedName>
        <fullName evidence="5">Glycosyltransferase family 1 protein</fullName>
    </submittedName>
</protein>
<evidence type="ECO:0000256" key="3">
    <source>
        <dbReference type="ARBA" id="ARBA00022679"/>
    </source>
</evidence>
<dbReference type="PANTHER" id="PTHR12526">
    <property type="entry name" value="GLYCOSYLTRANSFERASE"/>
    <property type="match status" value="1"/>
</dbReference>
<keyword evidence="2" id="KW-0328">Glycosyltransferase</keyword>
<name>A0A2K4Y936_9MYCO</name>
<feature type="domain" description="Glycosyl transferase family 1" evidence="4">
    <location>
        <begin position="206"/>
        <end position="365"/>
    </location>
</feature>
<sequence length="394" mass="42530">MRCCSAASCGEASLSGENSGARWGTLVTKAAGRPIRVLLIGNAPAGPNSRGGMATMMRLLLEDADPRFQVRLVTTYIDDSLAAQLWTGITGMLKSSALLLFGSVDVLHVHYSLRGSVVRKSVPLFVARRRHIPTIVHCHSSHFFAWLDELSWLQRHAVRAALRADYSVVLGRTHFEGFRSSLGVDEANIRVLYNPVVLPGTVPSPRDGQPLRLVSLGRLGANKGSYDLVRAINMLPNKIRSGIRLTLAGDGEVDEVREFVRSNALDDTIDVVGWVGPERRDELLAESSIFVLPSYSEGLPMAVLEAMANGVVPVTTAVGAIPEVVTDAVNGLLVRPGDAAGLADALKSLIVDVELRNRLAAAAYARACEFDVARWREGLHDVWLAAAAMKAGRR</sequence>
<proteinExistence type="inferred from homology"/>
<accession>A0A2K4Y936</accession>
<reference evidence="5" key="1">
    <citation type="submission" date="2018-01" db="EMBL/GenBank/DDBJ databases">
        <authorList>
            <consortium name="Urmite Genomes"/>
        </authorList>
    </citation>
    <scope>NUCLEOTIDE SEQUENCE [LARGE SCALE GENOMIC DNA]</scope>
    <source>
        <strain evidence="5">AFP003</strain>
    </source>
</reference>
<keyword evidence="6" id="KW-1185">Reference proteome</keyword>
<evidence type="ECO:0000256" key="2">
    <source>
        <dbReference type="ARBA" id="ARBA00022676"/>
    </source>
</evidence>
<evidence type="ECO:0000313" key="5">
    <source>
        <dbReference type="EMBL" id="SOX53301.1"/>
    </source>
</evidence>
<dbReference type="Pfam" id="PF00534">
    <property type="entry name" value="Glycos_transf_1"/>
    <property type="match status" value="1"/>
</dbReference>
<dbReference type="EMBL" id="FXEG02000002">
    <property type="protein sequence ID" value="SOX53301.1"/>
    <property type="molecule type" value="Genomic_DNA"/>
</dbReference>
<dbReference type="InterPro" id="IPR001296">
    <property type="entry name" value="Glyco_trans_1"/>
</dbReference>
<dbReference type="Proteomes" id="UP000236318">
    <property type="component" value="Unassembled WGS sequence"/>
</dbReference>